<gene>
    <name evidence="9" type="ORF">H9874_12290</name>
</gene>
<comment type="subcellular location">
    <subcellularLocation>
        <location evidence="1">Cell outer membrane</location>
    </subcellularLocation>
</comment>
<dbReference type="InterPro" id="IPR051906">
    <property type="entry name" value="TolC-like"/>
</dbReference>
<keyword evidence="4" id="KW-1134">Transmembrane beta strand</keyword>
<proteinExistence type="inferred from homology"/>
<dbReference type="PANTHER" id="PTHR30026:SF22">
    <property type="entry name" value="OUTER MEMBRANE EFFLUX PROTEIN"/>
    <property type="match status" value="1"/>
</dbReference>
<reference evidence="9" key="1">
    <citation type="journal article" date="2021" name="PeerJ">
        <title>Extensive microbial diversity within the chicken gut microbiome revealed by metagenomics and culture.</title>
        <authorList>
            <person name="Gilroy R."/>
            <person name="Ravi A."/>
            <person name="Getino M."/>
            <person name="Pursley I."/>
            <person name="Horton D.L."/>
            <person name="Alikhan N.F."/>
            <person name="Baker D."/>
            <person name="Gharbi K."/>
            <person name="Hall N."/>
            <person name="Watson M."/>
            <person name="Adriaenssens E.M."/>
            <person name="Foster-Nyarko E."/>
            <person name="Jarju S."/>
            <person name="Secka A."/>
            <person name="Antonio M."/>
            <person name="Oren A."/>
            <person name="Chaudhuri R.R."/>
            <person name="La Ragione R."/>
            <person name="Hildebrand F."/>
            <person name="Pallen M.J."/>
        </authorList>
    </citation>
    <scope>NUCLEOTIDE SEQUENCE</scope>
    <source>
        <strain evidence="9">ChiSxjej5B17-1746</strain>
    </source>
</reference>
<accession>A0A9D1U9V6</accession>
<evidence type="ECO:0000313" key="9">
    <source>
        <dbReference type="EMBL" id="HIW79902.1"/>
    </source>
</evidence>
<evidence type="ECO:0000313" key="10">
    <source>
        <dbReference type="Proteomes" id="UP000824264"/>
    </source>
</evidence>
<dbReference type="Proteomes" id="UP000824264">
    <property type="component" value="Unassembled WGS sequence"/>
</dbReference>
<evidence type="ECO:0000256" key="8">
    <source>
        <dbReference type="SAM" id="Coils"/>
    </source>
</evidence>
<dbReference type="PANTHER" id="PTHR30026">
    <property type="entry name" value="OUTER MEMBRANE PROTEIN TOLC"/>
    <property type="match status" value="1"/>
</dbReference>
<evidence type="ECO:0000256" key="2">
    <source>
        <dbReference type="ARBA" id="ARBA00007613"/>
    </source>
</evidence>
<keyword evidence="8" id="KW-0175">Coiled coil</keyword>
<dbReference type="GO" id="GO:0015288">
    <property type="term" value="F:porin activity"/>
    <property type="evidence" value="ECO:0007669"/>
    <property type="project" value="TreeGrafter"/>
</dbReference>
<dbReference type="InterPro" id="IPR010130">
    <property type="entry name" value="T1SS_OMP_TolC"/>
</dbReference>
<comment type="similarity">
    <text evidence="2">Belongs to the outer membrane factor (OMF) (TC 1.B.17) family.</text>
</comment>
<reference evidence="9" key="2">
    <citation type="submission" date="2021-04" db="EMBL/GenBank/DDBJ databases">
        <authorList>
            <person name="Gilroy R."/>
        </authorList>
    </citation>
    <scope>NUCLEOTIDE SEQUENCE</scope>
    <source>
        <strain evidence="9">ChiSxjej5B17-1746</strain>
    </source>
</reference>
<evidence type="ECO:0000256" key="4">
    <source>
        <dbReference type="ARBA" id="ARBA00022452"/>
    </source>
</evidence>
<dbReference type="GO" id="GO:1990281">
    <property type="term" value="C:efflux pump complex"/>
    <property type="evidence" value="ECO:0007669"/>
    <property type="project" value="TreeGrafter"/>
</dbReference>
<name>A0A9D1U9V6_9BACT</name>
<dbReference type="SUPFAM" id="SSF56954">
    <property type="entry name" value="Outer membrane efflux proteins (OEP)"/>
    <property type="match status" value="1"/>
</dbReference>
<evidence type="ECO:0000256" key="6">
    <source>
        <dbReference type="ARBA" id="ARBA00023136"/>
    </source>
</evidence>
<dbReference type="Pfam" id="PF02321">
    <property type="entry name" value="OEP"/>
    <property type="match status" value="2"/>
</dbReference>
<dbReference type="EMBL" id="DXGI01000461">
    <property type="protein sequence ID" value="HIW79902.1"/>
    <property type="molecule type" value="Genomic_DNA"/>
</dbReference>
<dbReference type="InterPro" id="IPR003423">
    <property type="entry name" value="OMP_efflux"/>
</dbReference>
<evidence type="ECO:0000256" key="7">
    <source>
        <dbReference type="ARBA" id="ARBA00023237"/>
    </source>
</evidence>
<dbReference type="Gene3D" id="1.20.1600.10">
    <property type="entry name" value="Outer membrane efflux proteins (OEP)"/>
    <property type="match status" value="1"/>
</dbReference>
<keyword evidence="5" id="KW-0812">Transmembrane</keyword>
<keyword evidence="3" id="KW-0813">Transport</keyword>
<protein>
    <submittedName>
        <fullName evidence="9">TolC family outer membrane protein</fullName>
    </submittedName>
</protein>
<feature type="coiled-coil region" evidence="8">
    <location>
        <begin position="154"/>
        <end position="219"/>
    </location>
</feature>
<keyword evidence="7" id="KW-0998">Cell outer membrane</keyword>
<dbReference type="AlphaFoldDB" id="A0A9D1U9V6"/>
<dbReference type="GO" id="GO:0015562">
    <property type="term" value="F:efflux transmembrane transporter activity"/>
    <property type="evidence" value="ECO:0007669"/>
    <property type="project" value="InterPro"/>
</dbReference>
<evidence type="ECO:0000256" key="5">
    <source>
        <dbReference type="ARBA" id="ARBA00022692"/>
    </source>
</evidence>
<dbReference type="GO" id="GO:0009279">
    <property type="term" value="C:cell outer membrane"/>
    <property type="evidence" value="ECO:0007669"/>
    <property type="project" value="UniProtKB-SubCell"/>
</dbReference>
<comment type="caution">
    <text evidence="9">The sequence shown here is derived from an EMBL/GenBank/DDBJ whole genome shotgun (WGS) entry which is preliminary data.</text>
</comment>
<organism evidence="9 10">
    <name type="scientific">Candidatus Bilophila faecipullorum</name>
    <dbReference type="NCBI Taxonomy" id="2838482"/>
    <lineage>
        <taxon>Bacteria</taxon>
        <taxon>Pseudomonadati</taxon>
        <taxon>Thermodesulfobacteriota</taxon>
        <taxon>Desulfovibrionia</taxon>
        <taxon>Desulfovibrionales</taxon>
        <taxon>Desulfovibrionaceae</taxon>
        <taxon>Bilophila</taxon>
    </lineage>
</organism>
<sequence length="446" mass="49156">MTRTPDASAARIAQMLETQPQSETVSLRETVLATLHNHRGLKIVQDNLDVVRHELRRAKAGWGPSLDATGRFGANQVSDSTTRSYGTDTGLYGASGVGLTLTQPLWDGFATRSRVRSGEATVDSMTYRVLDNATSFALDAIIAHVDLLRRREILRLAEENVEQHLAILASQEDRLAMGASSSADLTQTQGRLARARSTLTDAQASLREAEANYIRLTGKPIPAALEEVPLPAGMFGDMDGVLLKAREDNPKMKAYLADIKAARGDKELAQSTYHPRINLEVGPNYSDRSGRGNQYESSFDIMATMRWNIFNSGADKAEVEAAESRIRQSRETAYNFMDDLSQQISDTWTRYRASIETRKYYAEAIVYNTQTRDAYLDQFNLGQRSLLDVLDAENELFNSSTQHATASGNVIVGAYRLYALAGDLLPELQVDGKTLYEAPSGSEGGR</sequence>
<evidence type="ECO:0000256" key="1">
    <source>
        <dbReference type="ARBA" id="ARBA00004442"/>
    </source>
</evidence>
<evidence type="ECO:0000256" key="3">
    <source>
        <dbReference type="ARBA" id="ARBA00022448"/>
    </source>
</evidence>
<keyword evidence="6" id="KW-0472">Membrane</keyword>
<dbReference type="NCBIfam" id="TIGR01844">
    <property type="entry name" value="type_I_sec_TolC"/>
    <property type="match status" value="1"/>
</dbReference>